<gene>
    <name evidence="7" type="ORF">SOCE836_092200</name>
</gene>
<feature type="compositionally biased region" description="Low complexity" evidence="5">
    <location>
        <begin position="476"/>
        <end position="489"/>
    </location>
</feature>
<keyword evidence="2" id="KW-0378">Hydrolase</keyword>
<dbReference type="SUPFAM" id="SSF52540">
    <property type="entry name" value="P-loop containing nucleoside triphosphate hydrolases"/>
    <property type="match status" value="2"/>
</dbReference>
<evidence type="ECO:0000313" key="8">
    <source>
        <dbReference type="Proteomes" id="UP000295497"/>
    </source>
</evidence>
<dbReference type="InterPro" id="IPR027417">
    <property type="entry name" value="P-loop_NTPase"/>
</dbReference>
<dbReference type="GO" id="GO:0005524">
    <property type="term" value="F:ATP binding"/>
    <property type="evidence" value="ECO:0007669"/>
    <property type="project" value="UniProtKB-KW"/>
</dbReference>
<accession>A0A4P2R350</accession>
<dbReference type="Pfam" id="PF00271">
    <property type="entry name" value="Helicase_C"/>
    <property type="match status" value="1"/>
</dbReference>
<dbReference type="RefSeq" id="WP_129579722.1">
    <property type="nucleotide sequence ID" value="NZ_CP012672.1"/>
</dbReference>
<proteinExistence type="predicted"/>
<dbReference type="InterPro" id="IPR001650">
    <property type="entry name" value="Helicase_C-like"/>
</dbReference>
<reference evidence="7 8" key="1">
    <citation type="submission" date="2015-09" db="EMBL/GenBank/DDBJ databases">
        <title>Sorangium comparison.</title>
        <authorList>
            <person name="Zaburannyi N."/>
            <person name="Bunk B."/>
            <person name="Overmann J."/>
            <person name="Mueller R."/>
        </authorList>
    </citation>
    <scope>NUCLEOTIDE SEQUENCE [LARGE SCALE GENOMIC DNA]</scope>
    <source>
        <strain evidence="7 8">So ce836</strain>
    </source>
</reference>
<keyword evidence="1" id="KW-0547">Nucleotide-binding</keyword>
<dbReference type="EMBL" id="CP012672">
    <property type="protein sequence ID" value="AUX37001.1"/>
    <property type="molecule type" value="Genomic_DNA"/>
</dbReference>
<dbReference type="PROSITE" id="PS51194">
    <property type="entry name" value="HELICASE_CTER"/>
    <property type="match status" value="1"/>
</dbReference>
<dbReference type="Pfam" id="PF22527">
    <property type="entry name" value="DEXQc_Suv3"/>
    <property type="match status" value="1"/>
</dbReference>
<dbReference type="InterPro" id="IPR050699">
    <property type="entry name" value="RNA-DNA_Helicase"/>
</dbReference>
<dbReference type="Gene3D" id="3.40.50.300">
    <property type="entry name" value="P-loop containing nucleotide triphosphate hydrolases"/>
    <property type="match status" value="2"/>
</dbReference>
<dbReference type="SMART" id="SM00490">
    <property type="entry name" value="HELICc"/>
    <property type="match status" value="1"/>
</dbReference>
<dbReference type="PANTHER" id="PTHR12131">
    <property type="entry name" value="ATP-DEPENDENT RNA AND DNA HELICASE"/>
    <property type="match status" value="1"/>
</dbReference>
<dbReference type="InterPro" id="IPR055206">
    <property type="entry name" value="DEXQc_SUV3"/>
</dbReference>
<evidence type="ECO:0000259" key="6">
    <source>
        <dbReference type="PROSITE" id="PS51194"/>
    </source>
</evidence>
<keyword evidence="3 7" id="KW-0347">Helicase</keyword>
<feature type="domain" description="Helicase C-terminal" evidence="6">
    <location>
        <begin position="147"/>
        <end position="318"/>
    </location>
</feature>
<name>A0A4P2R350_SORCE</name>
<evidence type="ECO:0000256" key="3">
    <source>
        <dbReference type="ARBA" id="ARBA00022806"/>
    </source>
</evidence>
<dbReference type="AlphaFoldDB" id="A0A4P2R350"/>
<evidence type="ECO:0000313" key="7">
    <source>
        <dbReference type="EMBL" id="AUX37001.1"/>
    </source>
</evidence>
<dbReference type="GO" id="GO:0004386">
    <property type="term" value="F:helicase activity"/>
    <property type="evidence" value="ECO:0007669"/>
    <property type="project" value="UniProtKB-KW"/>
</dbReference>
<feature type="region of interest" description="Disordered" evidence="5">
    <location>
        <begin position="473"/>
        <end position="501"/>
    </location>
</feature>
<protein>
    <submittedName>
        <fullName evidence="7">DNA helicase</fullName>
    </submittedName>
</protein>
<organism evidence="7 8">
    <name type="scientific">Sorangium cellulosum</name>
    <name type="common">Polyangium cellulosum</name>
    <dbReference type="NCBI Taxonomy" id="56"/>
    <lineage>
        <taxon>Bacteria</taxon>
        <taxon>Pseudomonadati</taxon>
        <taxon>Myxococcota</taxon>
        <taxon>Polyangia</taxon>
        <taxon>Polyangiales</taxon>
        <taxon>Polyangiaceae</taxon>
        <taxon>Sorangium</taxon>
    </lineage>
</organism>
<dbReference type="GO" id="GO:0016787">
    <property type="term" value="F:hydrolase activity"/>
    <property type="evidence" value="ECO:0007669"/>
    <property type="project" value="UniProtKB-KW"/>
</dbReference>
<evidence type="ECO:0000256" key="1">
    <source>
        <dbReference type="ARBA" id="ARBA00022741"/>
    </source>
</evidence>
<evidence type="ECO:0000256" key="4">
    <source>
        <dbReference type="ARBA" id="ARBA00022840"/>
    </source>
</evidence>
<sequence length="772" mass="83634">MVDASPITAVLGPTNTGKTHRAIERMLAHDSGMIGLPLRLLAREVYDRVTTRVGEARVALVTGEEKRVPRRPDYWVCTVEAMPIDLEVDFLAIDEIQLAAHDQRGHVFTERLLLSRGRRETWFLGADTMRPLMAELVPTAKLVQHPRLSRLASAGAGKLSRLPPRSAVVAFSTPQVYEIAERLRAQRGGAAVVLGALSPRTRNAQVALFQSGEVDYLVATDAIGMGLNLDVRHVAFAALRKFDGRAVRDLDPAELAQIAGRAGRHLADGTFGTVAPLSLPDGVAAAIEAHRFPPVRRLLWRNSELDWSSIDALLASLRERPRSRSLKLVDDAEDTAALVRLAEDPEVRARARGREAVALLWEVCRIPDFRKLLFESHVALLAEIYGQLSGSSAALDTDWMAARVAEIDEVGGDIDTLITRIASIRTWTYISNHGRWVRDAAAWQDRTRAIEDRLSDALHERLVQRFVERGGGAGRGARASPGARAVARGGPRRAEAEAEPEAVAAGHPFARIAALRALLAPGPAAPAPEDDRARWVEAIVGEPHERFSVDAAGRIAHGERPLGQLARGPTLLLPDVRLAELEDLGAGARSRVLRRLVAFARDLVEELLAPLRSPEVRALQGAARGIVYQLEQGLGTAAARDAEEQIAELAPDDRALLTAHGIEVGERVIYVQQLLRRGALERRLSLCAAWFGRARVPACPAPGAVSVPVARGVDPRAYAAIGYPVFGTRALRADVAERVHRALASGEPAARLSSWMGCPAREAPQVAASLLG</sequence>
<dbReference type="PANTHER" id="PTHR12131:SF1">
    <property type="entry name" value="ATP-DEPENDENT RNA HELICASE SUPV3L1, MITOCHONDRIAL-RELATED"/>
    <property type="match status" value="1"/>
</dbReference>
<evidence type="ECO:0000256" key="2">
    <source>
        <dbReference type="ARBA" id="ARBA00022801"/>
    </source>
</evidence>
<keyword evidence="4" id="KW-0067">ATP-binding</keyword>
<dbReference type="Proteomes" id="UP000295497">
    <property type="component" value="Chromosome"/>
</dbReference>
<evidence type="ECO:0000256" key="5">
    <source>
        <dbReference type="SAM" id="MobiDB-lite"/>
    </source>
</evidence>